<organism evidence="2 3">
    <name type="scientific">Streptomyces yaizuensis</name>
    <dbReference type="NCBI Taxonomy" id="2989713"/>
    <lineage>
        <taxon>Bacteria</taxon>
        <taxon>Bacillati</taxon>
        <taxon>Actinomycetota</taxon>
        <taxon>Actinomycetes</taxon>
        <taxon>Kitasatosporales</taxon>
        <taxon>Streptomycetaceae</taxon>
        <taxon>Streptomyces</taxon>
    </lineage>
</organism>
<dbReference type="EMBL" id="BSBI01000023">
    <property type="protein sequence ID" value="GLF99790.1"/>
    <property type="molecule type" value="Genomic_DNA"/>
</dbReference>
<reference evidence="2 3" key="1">
    <citation type="submission" date="2022-10" db="EMBL/GenBank/DDBJ databases">
        <title>Draft genome sequence of Streptomyces sp. YSPA8.</title>
        <authorList>
            <person name="Moriuchi R."/>
            <person name="Dohra H."/>
            <person name="Yamamura H."/>
            <person name="Kodani S."/>
        </authorList>
    </citation>
    <scope>NUCLEOTIDE SEQUENCE [LARGE SCALE GENOMIC DNA]</scope>
    <source>
        <strain evidence="2 3">YSPA8</strain>
    </source>
</reference>
<name>A0ABQ5PB21_9ACTN</name>
<keyword evidence="1" id="KW-1133">Transmembrane helix</keyword>
<feature type="transmembrane region" description="Helical" evidence="1">
    <location>
        <begin position="7"/>
        <end position="28"/>
    </location>
</feature>
<gene>
    <name evidence="2" type="ORF">SYYSPA8_35855</name>
</gene>
<keyword evidence="1" id="KW-0472">Membrane</keyword>
<evidence type="ECO:0000256" key="1">
    <source>
        <dbReference type="SAM" id="Phobius"/>
    </source>
</evidence>
<accession>A0ABQ5PB21</accession>
<keyword evidence="1" id="KW-0812">Transmembrane</keyword>
<dbReference type="Proteomes" id="UP001291653">
    <property type="component" value="Unassembled WGS sequence"/>
</dbReference>
<evidence type="ECO:0000313" key="2">
    <source>
        <dbReference type="EMBL" id="GLF99790.1"/>
    </source>
</evidence>
<evidence type="ECO:0000313" key="3">
    <source>
        <dbReference type="Proteomes" id="UP001291653"/>
    </source>
</evidence>
<keyword evidence="3" id="KW-1185">Reference proteome</keyword>
<proteinExistence type="predicted"/>
<protein>
    <submittedName>
        <fullName evidence="2">Uncharacterized protein</fullName>
    </submittedName>
</protein>
<comment type="caution">
    <text evidence="2">The sequence shown here is derived from an EMBL/GenBank/DDBJ whole genome shotgun (WGS) entry which is preliminary data.</text>
</comment>
<sequence length="32" mass="3460">MTRLRSYAVALGYAAAYTTVAVLLVMLARNSL</sequence>